<organism evidence="1 2">
    <name type="scientific">Panagrolaimus sp. JU765</name>
    <dbReference type="NCBI Taxonomy" id="591449"/>
    <lineage>
        <taxon>Eukaryota</taxon>
        <taxon>Metazoa</taxon>
        <taxon>Ecdysozoa</taxon>
        <taxon>Nematoda</taxon>
        <taxon>Chromadorea</taxon>
        <taxon>Rhabditida</taxon>
        <taxon>Tylenchina</taxon>
        <taxon>Panagrolaimomorpha</taxon>
        <taxon>Panagrolaimoidea</taxon>
        <taxon>Panagrolaimidae</taxon>
        <taxon>Panagrolaimus</taxon>
    </lineage>
</organism>
<proteinExistence type="predicted"/>
<dbReference type="WBParaSite" id="JU765_v2.g13188.t1">
    <property type="protein sequence ID" value="JU765_v2.g13188.t1"/>
    <property type="gene ID" value="JU765_v2.g13188"/>
</dbReference>
<evidence type="ECO:0000313" key="1">
    <source>
        <dbReference type="Proteomes" id="UP000887576"/>
    </source>
</evidence>
<accession>A0AC34Q5Y9</accession>
<evidence type="ECO:0000313" key="2">
    <source>
        <dbReference type="WBParaSite" id="JU765_v2.g13188.t1"/>
    </source>
</evidence>
<name>A0AC34Q5Y9_9BILA</name>
<sequence length="549" mass="60492">MYNLLNNENNHQSLKSFTGMFRSSNAGSVGTASYMANGYPSSVPSQKHRRRPKNSGSKLITNEENALLFNLIGTNCVSLTAGVCQLFRADNGFWKKIATGVVSLVKDFNQKVYCLRLFHLDQEQMIFQQILYPLFQVKVLPSYPQFVVFNGEVATYALNFADETEADEVRHHLQKRYEQETKGNRSQAPASTVGITSIGAVSHINNVKHLEENLKTANKKAKKKDKKQKIRKEDIGNPINFQHKAHIGWDQDVGFSQQMYDAEPMDNSVRNLLKAAGQNPDKMKADDIKFVYKFLEAHGEPVARYTTNINTIPTPPAYETRRIPVVSHEPRPSRPLPSLPTQSSPSIPVIPRHEQAPARPPPPPPPPSASHLPPVPPAIPSNRSASLATSSTSAPPPPPPPPPPLSSIKPAAVSSNAPPAPPPPPPMSNNQTSATPLPKATGARANLLAEIEAKKQLRHVPPPVEKNPFTTGKVADSGPDRYLQDIKKGVDLRHVSEEEVEEKRKSMTANQNLDGLAGALARALEKRRNQMNQSDSDELEDSGNEWEDD</sequence>
<reference evidence="2" key="1">
    <citation type="submission" date="2022-11" db="UniProtKB">
        <authorList>
            <consortium name="WormBaseParasite"/>
        </authorList>
    </citation>
    <scope>IDENTIFICATION</scope>
</reference>
<protein>
    <submittedName>
        <fullName evidence="2">Uncharacterized protein</fullName>
    </submittedName>
</protein>
<dbReference type="Proteomes" id="UP000887576">
    <property type="component" value="Unplaced"/>
</dbReference>